<evidence type="ECO:0000256" key="2">
    <source>
        <dbReference type="ARBA" id="ARBA00022692"/>
    </source>
</evidence>
<sequence>MRIAYQGLIFRKVLRLSSRSLNTFSSGEITNLFSNDATQIQLFLISFNFLWSTPLDIIAMIFLFWHFMNYISLIAIGYTVLIALIATLIGHIAVYYRTKILQVTDKRVKLMAEIIKSMRIVKMYCWESAINRKVRSVRK</sequence>
<evidence type="ECO:0000313" key="9">
    <source>
        <dbReference type="EMBL" id="CAF5141139.1"/>
    </source>
</evidence>
<keyword evidence="2 7" id="KW-0812">Transmembrane</keyword>
<keyword evidence="4" id="KW-0067">ATP-binding</keyword>
<dbReference type="GO" id="GO:0016020">
    <property type="term" value="C:membrane"/>
    <property type="evidence" value="ECO:0007669"/>
    <property type="project" value="InterPro"/>
</dbReference>
<evidence type="ECO:0000256" key="5">
    <source>
        <dbReference type="ARBA" id="ARBA00022989"/>
    </source>
</evidence>
<organism evidence="9 10">
    <name type="scientific">Rotaria magnacalcarata</name>
    <dbReference type="NCBI Taxonomy" id="392030"/>
    <lineage>
        <taxon>Eukaryota</taxon>
        <taxon>Metazoa</taxon>
        <taxon>Spiralia</taxon>
        <taxon>Gnathifera</taxon>
        <taxon>Rotifera</taxon>
        <taxon>Eurotatoria</taxon>
        <taxon>Bdelloidea</taxon>
        <taxon>Philodinida</taxon>
        <taxon>Philodinidae</taxon>
        <taxon>Rotaria</taxon>
    </lineage>
</organism>
<evidence type="ECO:0000256" key="3">
    <source>
        <dbReference type="ARBA" id="ARBA00022741"/>
    </source>
</evidence>
<dbReference type="InterPro" id="IPR050173">
    <property type="entry name" value="ABC_transporter_C-like"/>
</dbReference>
<feature type="transmembrane region" description="Helical" evidence="7">
    <location>
        <begin position="42"/>
        <end position="65"/>
    </location>
</feature>
<evidence type="ECO:0000256" key="6">
    <source>
        <dbReference type="ARBA" id="ARBA00023136"/>
    </source>
</evidence>
<evidence type="ECO:0000256" key="4">
    <source>
        <dbReference type="ARBA" id="ARBA00022840"/>
    </source>
</evidence>
<dbReference type="AlphaFoldDB" id="A0A8S3FV80"/>
<keyword evidence="6 7" id="KW-0472">Membrane</keyword>
<gene>
    <name evidence="9" type="ORF">BYL167_LOCUS70192</name>
</gene>
<keyword evidence="1" id="KW-0813">Transport</keyword>
<keyword evidence="5 7" id="KW-1133">Transmembrane helix</keyword>
<dbReference type="EMBL" id="CAJOBH010252191">
    <property type="protein sequence ID" value="CAF5141139.1"/>
    <property type="molecule type" value="Genomic_DNA"/>
</dbReference>
<feature type="domain" description="ABC transmembrane type-1" evidence="8">
    <location>
        <begin position="1"/>
        <end position="139"/>
    </location>
</feature>
<proteinExistence type="predicted"/>
<comment type="caution">
    <text evidence="9">The sequence shown here is derived from an EMBL/GenBank/DDBJ whole genome shotgun (WGS) entry which is preliminary data.</text>
</comment>
<name>A0A8S3FV80_9BILA</name>
<dbReference type="Gene3D" id="1.20.1560.10">
    <property type="entry name" value="ABC transporter type 1, transmembrane domain"/>
    <property type="match status" value="1"/>
</dbReference>
<dbReference type="GO" id="GO:0140359">
    <property type="term" value="F:ABC-type transporter activity"/>
    <property type="evidence" value="ECO:0007669"/>
    <property type="project" value="InterPro"/>
</dbReference>
<accession>A0A8S3FV80</accession>
<evidence type="ECO:0000256" key="1">
    <source>
        <dbReference type="ARBA" id="ARBA00022448"/>
    </source>
</evidence>
<dbReference type="InterPro" id="IPR036640">
    <property type="entry name" value="ABC1_TM_sf"/>
</dbReference>
<evidence type="ECO:0000313" key="10">
    <source>
        <dbReference type="Proteomes" id="UP000681967"/>
    </source>
</evidence>
<evidence type="ECO:0000256" key="7">
    <source>
        <dbReference type="SAM" id="Phobius"/>
    </source>
</evidence>
<dbReference type="PROSITE" id="PS50929">
    <property type="entry name" value="ABC_TM1F"/>
    <property type="match status" value="1"/>
</dbReference>
<evidence type="ECO:0000259" key="8">
    <source>
        <dbReference type="PROSITE" id="PS50929"/>
    </source>
</evidence>
<dbReference type="PANTHER" id="PTHR24223">
    <property type="entry name" value="ATP-BINDING CASSETTE SUB-FAMILY C"/>
    <property type="match status" value="1"/>
</dbReference>
<dbReference type="Proteomes" id="UP000681967">
    <property type="component" value="Unassembled WGS sequence"/>
</dbReference>
<reference evidence="9" key="1">
    <citation type="submission" date="2021-02" db="EMBL/GenBank/DDBJ databases">
        <authorList>
            <person name="Nowell W R."/>
        </authorList>
    </citation>
    <scope>NUCLEOTIDE SEQUENCE</scope>
</reference>
<feature type="transmembrane region" description="Helical" evidence="7">
    <location>
        <begin position="71"/>
        <end position="96"/>
    </location>
</feature>
<dbReference type="Pfam" id="PF00664">
    <property type="entry name" value="ABC_membrane"/>
    <property type="match status" value="1"/>
</dbReference>
<dbReference type="GO" id="GO:0005524">
    <property type="term" value="F:ATP binding"/>
    <property type="evidence" value="ECO:0007669"/>
    <property type="project" value="UniProtKB-KW"/>
</dbReference>
<protein>
    <recommendedName>
        <fullName evidence="8">ABC transmembrane type-1 domain-containing protein</fullName>
    </recommendedName>
</protein>
<dbReference type="SUPFAM" id="SSF90123">
    <property type="entry name" value="ABC transporter transmembrane region"/>
    <property type="match status" value="1"/>
</dbReference>
<dbReference type="InterPro" id="IPR011527">
    <property type="entry name" value="ABC1_TM_dom"/>
</dbReference>
<keyword evidence="3" id="KW-0547">Nucleotide-binding</keyword>